<keyword evidence="4" id="KW-1185">Reference proteome</keyword>
<organism evidence="3 4">
    <name type="scientific">Lithohypha guttulata</name>
    <dbReference type="NCBI Taxonomy" id="1690604"/>
    <lineage>
        <taxon>Eukaryota</taxon>
        <taxon>Fungi</taxon>
        <taxon>Dikarya</taxon>
        <taxon>Ascomycota</taxon>
        <taxon>Pezizomycotina</taxon>
        <taxon>Eurotiomycetes</taxon>
        <taxon>Chaetothyriomycetidae</taxon>
        <taxon>Chaetothyriales</taxon>
        <taxon>Trichomeriaceae</taxon>
        <taxon>Lithohypha</taxon>
    </lineage>
</organism>
<feature type="compositionally biased region" description="Polar residues" evidence="1">
    <location>
        <begin position="24"/>
        <end position="34"/>
    </location>
</feature>
<dbReference type="InterPro" id="IPR050168">
    <property type="entry name" value="AAA_ATPase_domain"/>
</dbReference>
<name>A0ABR0JZY2_9EURO</name>
<dbReference type="InterPro" id="IPR003959">
    <property type="entry name" value="ATPase_AAA_core"/>
</dbReference>
<dbReference type="CDD" id="cd19481">
    <property type="entry name" value="RecA-like_protease"/>
    <property type="match status" value="1"/>
</dbReference>
<evidence type="ECO:0000313" key="4">
    <source>
        <dbReference type="Proteomes" id="UP001345013"/>
    </source>
</evidence>
<evidence type="ECO:0000313" key="3">
    <source>
        <dbReference type="EMBL" id="KAK5079660.1"/>
    </source>
</evidence>
<evidence type="ECO:0000259" key="2">
    <source>
        <dbReference type="Pfam" id="PF00004"/>
    </source>
</evidence>
<accession>A0ABR0JZY2</accession>
<sequence>MPYHDPFHSDLPFFHPSFRLPPTQARQPPGSTSHGPDDVSSVFFEHASAPRINTDVHIYEAIKAAHPGVEVIDTDTRNINIIRYISITGDGSVQPAAESGFGTPSISKEKHPVPSSLNWTIYTPRHRRLDGGNGTISAEPMFDKFTVKWQSHEFLVYIVDARDGTYPLLLKRQYILTSDTTAAYTFLKTIGSWQNVLHDEIWVFDQGFWEKDAALYQAIQKSDWKDIILPEDLKEDLLGTIIRFYDSRETYRRLRVPWKRGLIFYGPPGNGKTVSIKATMKTLYDRKEPVPTFLSSYGGPEYSISSIFAKARQEAPCYLVFEDLDSLVTENVRSFFLNAVDGLSENEGILMVGSTNHLEKLDPGIAKRPSRFDRKYLFPDPDLEGRRRYCQYWQRKLRDNKDVEFPDQLLTPMAKLMDGFSFAYMQEAFISTLLKIANGGGKKPGKDDAETEKQNDKAWDLVELEEELEAATSGGEDGDGDLDKYLLWREIRVQIANLRKELEKDAD</sequence>
<reference evidence="3 4" key="1">
    <citation type="submission" date="2023-08" db="EMBL/GenBank/DDBJ databases">
        <title>Black Yeasts Isolated from many extreme environments.</title>
        <authorList>
            <person name="Coleine C."/>
            <person name="Stajich J.E."/>
            <person name="Selbmann L."/>
        </authorList>
    </citation>
    <scope>NUCLEOTIDE SEQUENCE [LARGE SCALE GENOMIC DNA]</scope>
    <source>
        <strain evidence="3 4">CCFEE 5885</strain>
    </source>
</reference>
<dbReference type="Pfam" id="PF00004">
    <property type="entry name" value="AAA"/>
    <property type="match status" value="1"/>
</dbReference>
<dbReference type="Gene3D" id="3.40.50.300">
    <property type="entry name" value="P-loop containing nucleotide triphosphate hydrolases"/>
    <property type="match status" value="1"/>
</dbReference>
<protein>
    <recommendedName>
        <fullName evidence="2">ATPase AAA-type core domain-containing protein</fullName>
    </recommendedName>
</protein>
<dbReference type="InterPro" id="IPR027417">
    <property type="entry name" value="P-loop_NTPase"/>
</dbReference>
<comment type="caution">
    <text evidence="3">The sequence shown here is derived from an EMBL/GenBank/DDBJ whole genome shotgun (WGS) entry which is preliminary data.</text>
</comment>
<feature type="domain" description="ATPase AAA-type core" evidence="2">
    <location>
        <begin position="262"/>
        <end position="379"/>
    </location>
</feature>
<dbReference type="PANTHER" id="PTHR23077:SF132">
    <property type="entry name" value="ATP-DEPENDENT ZN PROTEASE"/>
    <property type="match status" value="1"/>
</dbReference>
<dbReference type="Proteomes" id="UP001345013">
    <property type="component" value="Unassembled WGS sequence"/>
</dbReference>
<gene>
    <name evidence="3" type="ORF">LTR24_009046</name>
</gene>
<evidence type="ECO:0000256" key="1">
    <source>
        <dbReference type="SAM" id="MobiDB-lite"/>
    </source>
</evidence>
<proteinExistence type="predicted"/>
<feature type="region of interest" description="Disordered" evidence="1">
    <location>
        <begin position="18"/>
        <end position="40"/>
    </location>
</feature>
<dbReference type="EMBL" id="JAVRRG010000179">
    <property type="protein sequence ID" value="KAK5079660.1"/>
    <property type="molecule type" value="Genomic_DNA"/>
</dbReference>
<dbReference type="PANTHER" id="PTHR23077">
    <property type="entry name" value="AAA-FAMILY ATPASE"/>
    <property type="match status" value="1"/>
</dbReference>
<dbReference type="SUPFAM" id="SSF52540">
    <property type="entry name" value="P-loop containing nucleoside triphosphate hydrolases"/>
    <property type="match status" value="1"/>
</dbReference>